<name>A0A645IVK7_9ZZZZ</name>
<proteinExistence type="predicted"/>
<reference evidence="1" key="1">
    <citation type="submission" date="2019-08" db="EMBL/GenBank/DDBJ databases">
        <authorList>
            <person name="Kucharzyk K."/>
            <person name="Murdoch R.W."/>
            <person name="Higgins S."/>
            <person name="Loffler F."/>
        </authorList>
    </citation>
    <scope>NUCLEOTIDE SEQUENCE</scope>
</reference>
<dbReference type="AlphaFoldDB" id="A0A645IVK7"/>
<evidence type="ECO:0000313" key="1">
    <source>
        <dbReference type="EMBL" id="MPN54892.1"/>
    </source>
</evidence>
<accession>A0A645IVK7</accession>
<protein>
    <submittedName>
        <fullName evidence="1">Uncharacterized protein</fullName>
    </submittedName>
</protein>
<gene>
    <name evidence="1" type="ORF">SDC9_202570</name>
</gene>
<sequence length="132" mass="14733">MPSAKLEDLSCRYSTGAIGWLSDSSSEDISNVMSCAAIRDSISRTSLLETPSSRATISTSSWLNQPRRCLVLRRLKNSLRCALVVATLTIRQLRRTYSWISALIQCTAKETRRTPTSGLKRRTAFIRPILPS</sequence>
<organism evidence="1">
    <name type="scientific">bioreactor metagenome</name>
    <dbReference type="NCBI Taxonomy" id="1076179"/>
    <lineage>
        <taxon>unclassified sequences</taxon>
        <taxon>metagenomes</taxon>
        <taxon>ecological metagenomes</taxon>
    </lineage>
</organism>
<comment type="caution">
    <text evidence="1">The sequence shown here is derived from an EMBL/GenBank/DDBJ whole genome shotgun (WGS) entry which is preliminary data.</text>
</comment>
<dbReference type="EMBL" id="VSSQ01123569">
    <property type="protein sequence ID" value="MPN54892.1"/>
    <property type="molecule type" value="Genomic_DNA"/>
</dbReference>